<feature type="transmembrane region" description="Helical" evidence="1">
    <location>
        <begin position="133"/>
        <end position="153"/>
    </location>
</feature>
<evidence type="ECO:0000256" key="1">
    <source>
        <dbReference type="SAM" id="Phobius"/>
    </source>
</evidence>
<evidence type="ECO:0000313" key="3">
    <source>
        <dbReference type="Proteomes" id="UP000016487"/>
    </source>
</evidence>
<keyword evidence="1" id="KW-1133">Transmembrane helix</keyword>
<dbReference type="PANTHER" id="PTHR28026:SF9">
    <property type="entry name" value="2-HYDROXY-PALMITIC ACID DIOXYGENASE MPO1"/>
    <property type="match status" value="1"/>
</dbReference>
<accession>A0AAD4FRQ4</accession>
<keyword evidence="1" id="KW-0472">Membrane</keyword>
<evidence type="ECO:0000313" key="2">
    <source>
        <dbReference type="EMBL" id="KAF7770139.1"/>
    </source>
</evidence>
<feature type="transmembrane region" description="Helical" evidence="1">
    <location>
        <begin position="21"/>
        <end position="43"/>
    </location>
</feature>
<reference evidence="2" key="2">
    <citation type="submission" date="2015-03" db="EMBL/GenBank/DDBJ databases">
        <title>Genome sequence of Pseudoalteromonas citrea.</title>
        <authorList>
            <person name="Xie B.-B."/>
            <person name="Rong J.-C."/>
            <person name="Qin Q.-L."/>
            <person name="Zhang Y.-Z."/>
        </authorList>
    </citation>
    <scope>NUCLEOTIDE SEQUENCE</scope>
    <source>
        <strain evidence="2">DSM 8771</strain>
    </source>
</reference>
<proteinExistence type="predicted"/>
<gene>
    <name evidence="2" type="ORF">PCIT_a3107</name>
</gene>
<dbReference type="GO" id="GO:0046521">
    <property type="term" value="P:sphingoid catabolic process"/>
    <property type="evidence" value="ECO:0007669"/>
    <property type="project" value="TreeGrafter"/>
</dbReference>
<keyword evidence="1" id="KW-0812">Transmembrane</keyword>
<sequence>MKTLTEHLGQYAIYHRDERNIYTHFVGVPLIVIAVIWLLYIPMLTVESVVLTPALFIIFGLSLYYIWLEVKLGCVMAGLLAAGYLSAQLSYMHFSGIELWFYMVAFSIFFIGWVIQFIGHYFEGKKPAFVDDLMGLIIGPLFVVSEFAFKLGFLKSLEIQVIDIAGPYKKQRNKK</sequence>
<feature type="transmembrane region" description="Helical" evidence="1">
    <location>
        <begin position="100"/>
        <end position="121"/>
    </location>
</feature>
<feature type="transmembrane region" description="Helical" evidence="1">
    <location>
        <begin position="74"/>
        <end position="94"/>
    </location>
</feature>
<dbReference type="AlphaFoldDB" id="A0AAD4FRQ4"/>
<dbReference type="RefSeq" id="WP_010365063.1">
    <property type="nucleotide sequence ID" value="NZ_AHBZ03000021.1"/>
</dbReference>
<dbReference type="EMBL" id="AHBZ03000021">
    <property type="protein sequence ID" value="KAF7770139.1"/>
    <property type="molecule type" value="Genomic_DNA"/>
</dbReference>
<reference evidence="2" key="1">
    <citation type="journal article" date="2012" name="J. Bacteriol.">
        <title>Genome sequences of type strains of seven species of the marine bacterium Pseudoalteromonas.</title>
        <authorList>
            <person name="Xie B.B."/>
            <person name="Shu Y.L."/>
            <person name="Qin Q.L."/>
            <person name="Rong J.C."/>
            <person name="Zhang X.Y."/>
            <person name="Chen X.L."/>
            <person name="Shi M."/>
            <person name="He H.L."/>
            <person name="Zhou B.C."/>
            <person name="Zhang Y.Z."/>
        </authorList>
    </citation>
    <scope>NUCLEOTIDE SEQUENCE</scope>
    <source>
        <strain evidence="2">DSM 8771</strain>
    </source>
</reference>
<protein>
    <recommendedName>
        <fullName evidence="4">DUF962 domain-containing protein</fullName>
    </recommendedName>
</protein>
<dbReference type="Pfam" id="PF06127">
    <property type="entry name" value="Mpo1-like"/>
    <property type="match status" value="1"/>
</dbReference>
<dbReference type="PANTHER" id="PTHR28026">
    <property type="entry name" value="DUF962 DOMAIN PROTEIN (AFU_ORTHOLOGUE AFUA_8G05310)"/>
    <property type="match status" value="1"/>
</dbReference>
<organism evidence="2 3">
    <name type="scientific">Pseudoalteromonas citrea</name>
    <dbReference type="NCBI Taxonomy" id="43655"/>
    <lineage>
        <taxon>Bacteria</taxon>
        <taxon>Pseudomonadati</taxon>
        <taxon>Pseudomonadota</taxon>
        <taxon>Gammaproteobacteria</taxon>
        <taxon>Alteromonadales</taxon>
        <taxon>Pseudoalteromonadaceae</taxon>
        <taxon>Pseudoalteromonas</taxon>
    </lineage>
</organism>
<dbReference type="InterPro" id="IPR009305">
    <property type="entry name" value="Mpo1-like"/>
</dbReference>
<dbReference type="Proteomes" id="UP000016487">
    <property type="component" value="Unassembled WGS sequence"/>
</dbReference>
<name>A0AAD4FRQ4_9GAMM</name>
<evidence type="ECO:0008006" key="4">
    <source>
        <dbReference type="Google" id="ProtNLM"/>
    </source>
</evidence>
<dbReference type="GO" id="GO:0016020">
    <property type="term" value="C:membrane"/>
    <property type="evidence" value="ECO:0007669"/>
    <property type="project" value="GOC"/>
</dbReference>
<comment type="caution">
    <text evidence="2">The sequence shown here is derived from an EMBL/GenBank/DDBJ whole genome shotgun (WGS) entry which is preliminary data.</text>
</comment>